<proteinExistence type="predicted"/>
<feature type="chain" id="PRO_5014951859" description="NMT1/THI5 like protein" evidence="1">
    <location>
        <begin position="24"/>
        <end position="343"/>
    </location>
</feature>
<dbReference type="PANTHER" id="PTHR42941">
    <property type="entry name" value="SLL1037 PROTEIN"/>
    <property type="match status" value="1"/>
</dbReference>
<feature type="signal peptide" evidence="1">
    <location>
        <begin position="1"/>
        <end position="23"/>
    </location>
</feature>
<dbReference type="Pfam" id="PF16868">
    <property type="entry name" value="NMT1_3"/>
    <property type="match status" value="1"/>
</dbReference>
<evidence type="ECO:0008006" key="4">
    <source>
        <dbReference type="Google" id="ProtNLM"/>
    </source>
</evidence>
<dbReference type="RefSeq" id="WP_103918519.1">
    <property type="nucleotide sequence ID" value="NZ_FMSV02000052.1"/>
</dbReference>
<gene>
    <name evidence="2" type="ORF">MBHS_00296</name>
</gene>
<accession>A0A1H6F2V2</accession>
<protein>
    <recommendedName>
        <fullName evidence="4">NMT1/THI5 like protein</fullName>
    </recommendedName>
</protein>
<sequence>MSKQLKIMLTVFIFVSCQGFAWAGSGEMGLSTGSKTGSYIKIGRDIKNFLAISLGIDLAVIESQGSMENVRRLVDVSQNTMLAIVQSDVLNSLKRHKKAALRETAEQLRLIYPLYNEVVHVLVRRDIQHFSELDGKNVNFGKEGSGTAMTAGNLFELVGIQSGEETHLGDKKAFLKLLEGEIDAMFYVGGTPNHFFLEKFQTVLSDPQWKSKMDAIHFLPLDDLGKPSGEYVSDSLKTADYPWLKKDVPTLAVKALLVTLDFSTKQDEYHRLRCRQMGQLARALKRNLDKLKKNGEASDKWQQVKLEDAPEIWQLDGCAHAKAKTAEDRLCEALYGKGAKECQ</sequence>
<dbReference type="OrthoDB" id="9776669at2"/>
<evidence type="ECO:0000256" key="1">
    <source>
        <dbReference type="SAM" id="SignalP"/>
    </source>
</evidence>
<reference evidence="2 3" key="1">
    <citation type="submission" date="2016-10" db="EMBL/GenBank/DDBJ databases">
        <authorList>
            <person name="de Groot N.N."/>
        </authorList>
    </citation>
    <scope>NUCLEOTIDE SEQUENCE [LARGE SCALE GENOMIC DNA]</scope>
    <source>
        <strain evidence="2">MBHS1</strain>
    </source>
</reference>
<evidence type="ECO:0000313" key="2">
    <source>
        <dbReference type="EMBL" id="SEH04450.1"/>
    </source>
</evidence>
<dbReference type="InterPro" id="IPR011852">
    <property type="entry name" value="TRAP_TAXI"/>
</dbReference>
<dbReference type="EMBL" id="FMSV02000052">
    <property type="protein sequence ID" value="SEH04450.1"/>
    <property type="molecule type" value="Genomic_DNA"/>
</dbReference>
<dbReference type="Gene3D" id="3.40.190.10">
    <property type="entry name" value="Periplasmic binding protein-like II"/>
    <property type="match status" value="2"/>
</dbReference>
<dbReference type="AlphaFoldDB" id="A0A1H6F2V2"/>
<evidence type="ECO:0000313" key="3">
    <source>
        <dbReference type="Proteomes" id="UP000236724"/>
    </source>
</evidence>
<dbReference type="Proteomes" id="UP000236724">
    <property type="component" value="Unassembled WGS sequence"/>
</dbReference>
<keyword evidence="3" id="KW-1185">Reference proteome</keyword>
<dbReference type="SUPFAM" id="SSF53850">
    <property type="entry name" value="Periplasmic binding protein-like II"/>
    <property type="match status" value="1"/>
</dbReference>
<keyword evidence="1" id="KW-0732">Signal</keyword>
<dbReference type="PANTHER" id="PTHR42941:SF1">
    <property type="entry name" value="SLL1037 PROTEIN"/>
    <property type="match status" value="1"/>
</dbReference>
<name>A0A1H6F2V2_9GAMM</name>
<organism evidence="2 3">
    <name type="scientific">Candidatus Venteria ishoeyi</name>
    <dbReference type="NCBI Taxonomy" id="1899563"/>
    <lineage>
        <taxon>Bacteria</taxon>
        <taxon>Pseudomonadati</taxon>
        <taxon>Pseudomonadota</taxon>
        <taxon>Gammaproteobacteria</taxon>
        <taxon>Thiotrichales</taxon>
        <taxon>Thiotrichaceae</taxon>
        <taxon>Venteria</taxon>
    </lineage>
</organism>
<dbReference type="NCBIfam" id="TIGR02122">
    <property type="entry name" value="TRAP_TAXI"/>
    <property type="match status" value="1"/>
</dbReference>
<dbReference type="PROSITE" id="PS51257">
    <property type="entry name" value="PROKAR_LIPOPROTEIN"/>
    <property type="match status" value="1"/>
</dbReference>